<sequence>MTNMDSGRHFRFVALAGAAPLALLAQPATAQTALDGQHLASNDATAPEVAATDEAAGDVVVTARRRSERAQDVPIALSVVSEESLRARGDYTLGTIQQSVPSLQVFSFNPRNTNVNIRGLGSNVALTNDGLENGVGIYIDQVYYGRLGQSQFELVDLDRIEVLRGPQGTLFGKNTTAGAINITSKAPTFDLQGFGEATGGNYGFHQVRGSISGGLIDNLVAARISISDTHRDGFISNITTGRKVHDFDNFTARGQLLITPTPNLTARIIADYGKQKQNCCIPLIAGVITKYDNGAPIANNFIDRVNRAGYTPLPFTPFARVTDAEANFQANMDTWGVSGQLDWDVGPVTLTSVTASRQWNWFPANDGDYTALPVNLKSQQQNNQRQFSQELRLASNGTNTIDYVVGAYYFYQIIRGYGASAYGSAAPKWLFPAQYAADPVATDAAVNGFEAQSQSTPVTRSYALFGQTVWHISDALSLTTGLRYTHEKKVGEFAQQQVAGLSLAGLTQAQRTAAQALRNQLNPITAYTAETSDDSLSGLATLSWKVTDDVLLYASYSRGNKSGGLNLSNLPAGVSAVVAPERVDNYEVGVKSQLFNRALTLNAAAFWTDVANYQTAITEQIPSTTNFRNYITNIPLARSRGVEADAVWAVTSKISLNLSGAYTDAYYVSYPKGPTPVETSNIPPSTDLSGKPLAGVPKWTFTGGGDVRQPLGGNAELYGHADYSWRSSFYTAVSDSRFSLVPSYGIGNARIGVRLDDGRYDLSVWAKNIFDKDYFQTLSIVASGVITANLGDPRTVGATFRVRI</sequence>
<dbReference type="PANTHER" id="PTHR32552:SF81">
    <property type="entry name" value="TONB-DEPENDENT OUTER MEMBRANE RECEPTOR"/>
    <property type="match status" value="1"/>
</dbReference>
<keyword evidence="12" id="KW-0675">Receptor</keyword>
<evidence type="ECO:0000256" key="9">
    <source>
        <dbReference type="ARBA" id="ARBA00023237"/>
    </source>
</evidence>
<comment type="subcellular location">
    <subcellularLocation>
        <location evidence="1">Cell outer membrane</location>
        <topology evidence="1">Multi-pass membrane protein</topology>
    </subcellularLocation>
</comment>
<keyword evidence="5" id="KW-0408">Iron</keyword>
<evidence type="ECO:0000256" key="6">
    <source>
        <dbReference type="ARBA" id="ARBA00023065"/>
    </source>
</evidence>
<organism evidence="12">
    <name type="scientific">hydrothermal vent metagenome</name>
    <dbReference type="NCBI Taxonomy" id="652676"/>
    <lineage>
        <taxon>unclassified sequences</taxon>
        <taxon>metagenomes</taxon>
        <taxon>ecological metagenomes</taxon>
    </lineage>
</organism>
<evidence type="ECO:0000256" key="4">
    <source>
        <dbReference type="ARBA" id="ARBA00022692"/>
    </source>
</evidence>
<dbReference type="CDD" id="cd01347">
    <property type="entry name" value="ligand_gated_channel"/>
    <property type="match status" value="1"/>
</dbReference>
<evidence type="ECO:0000259" key="10">
    <source>
        <dbReference type="Pfam" id="PF00593"/>
    </source>
</evidence>
<evidence type="ECO:0000256" key="3">
    <source>
        <dbReference type="ARBA" id="ARBA00022496"/>
    </source>
</evidence>
<dbReference type="AlphaFoldDB" id="A0A160TGA9"/>
<keyword evidence="8" id="KW-0472">Membrane</keyword>
<evidence type="ECO:0000256" key="1">
    <source>
        <dbReference type="ARBA" id="ARBA00004571"/>
    </source>
</evidence>
<dbReference type="PROSITE" id="PS52016">
    <property type="entry name" value="TONB_DEPENDENT_REC_3"/>
    <property type="match status" value="1"/>
</dbReference>
<accession>A0A160TGA9</accession>
<dbReference type="Pfam" id="PF07715">
    <property type="entry name" value="Plug"/>
    <property type="match status" value="1"/>
</dbReference>
<keyword evidence="3" id="KW-0410">Iron transport</keyword>
<dbReference type="PANTHER" id="PTHR32552">
    <property type="entry name" value="FERRICHROME IRON RECEPTOR-RELATED"/>
    <property type="match status" value="1"/>
</dbReference>
<keyword evidence="2" id="KW-0813">Transport</keyword>
<dbReference type="SUPFAM" id="SSF56935">
    <property type="entry name" value="Porins"/>
    <property type="match status" value="1"/>
</dbReference>
<keyword evidence="4" id="KW-0812">Transmembrane</keyword>
<dbReference type="Pfam" id="PF00593">
    <property type="entry name" value="TonB_dep_Rec_b-barrel"/>
    <property type="match status" value="1"/>
</dbReference>
<name>A0A160TGA9_9ZZZZ</name>
<dbReference type="InterPro" id="IPR012910">
    <property type="entry name" value="Plug_dom"/>
</dbReference>
<dbReference type="GO" id="GO:0006826">
    <property type="term" value="P:iron ion transport"/>
    <property type="evidence" value="ECO:0007669"/>
    <property type="project" value="UniProtKB-KW"/>
</dbReference>
<evidence type="ECO:0000256" key="2">
    <source>
        <dbReference type="ARBA" id="ARBA00022448"/>
    </source>
</evidence>
<keyword evidence="9" id="KW-0998">Cell outer membrane</keyword>
<dbReference type="InterPro" id="IPR000531">
    <property type="entry name" value="Beta-barrel_TonB"/>
</dbReference>
<evidence type="ECO:0000256" key="8">
    <source>
        <dbReference type="ARBA" id="ARBA00023136"/>
    </source>
</evidence>
<gene>
    <name evidence="12" type="ORF">MGWOODY_Smn743</name>
</gene>
<feature type="domain" description="TonB-dependent receptor-like beta-barrel" evidence="10">
    <location>
        <begin position="311"/>
        <end position="769"/>
    </location>
</feature>
<keyword evidence="7" id="KW-0798">TonB box</keyword>
<evidence type="ECO:0000313" key="12">
    <source>
        <dbReference type="EMBL" id="CUS43835.1"/>
    </source>
</evidence>
<dbReference type="InterPro" id="IPR039426">
    <property type="entry name" value="TonB-dep_rcpt-like"/>
</dbReference>
<evidence type="ECO:0000259" key="11">
    <source>
        <dbReference type="Pfam" id="PF07715"/>
    </source>
</evidence>
<evidence type="ECO:0000256" key="7">
    <source>
        <dbReference type="ARBA" id="ARBA00023077"/>
    </source>
</evidence>
<dbReference type="GO" id="GO:0009279">
    <property type="term" value="C:cell outer membrane"/>
    <property type="evidence" value="ECO:0007669"/>
    <property type="project" value="UniProtKB-SubCell"/>
</dbReference>
<evidence type="ECO:0000256" key="5">
    <source>
        <dbReference type="ARBA" id="ARBA00023004"/>
    </source>
</evidence>
<keyword evidence="6" id="KW-0406">Ion transport</keyword>
<dbReference type="InterPro" id="IPR036942">
    <property type="entry name" value="Beta-barrel_TonB_sf"/>
</dbReference>
<dbReference type="EMBL" id="CZQE01000091">
    <property type="protein sequence ID" value="CUS43835.1"/>
    <property type="molecule type" value="Genomic_DNA"/>
</dbReference>
<dbReference type="Gene3D" id="2.40.170.20">
    <property type="entry name" value="TonB-dependent receptor, beta-barrel domain"/>
    <property type="match status" value="1"/>
</dbReference>
<feature type="domain" description="TonB-dependent receptor plug" evidence="11">
    <location>
        <begin position="70"/>
        <end position="179"/>
    </location>
</feature>
<reference evidence="12" key="1">
    <citation type="submission" date="2015-10" db="EMBL/GenBank/DDBJ databases">
        <authorList>
            <person name="Gilbert D.G."/>
        </authorList>
    </citation>
    <scope>NUCLEOTIDE SEQUENCE</scope>
</reference>
<protein>
    <submittedName>
        <fullName evidence="12">Outer membrane receptor proteins, mostly Fe transport</fullName>
    </submittedName>
</protein>
<proteinExistence type="predicted"/>